<dbReference type="PANTHER" id="PTHR43273">
    <property type="entry name" value="ANAEROBIC SULFATASE-MATURATING ENZYME HOMOLOG ASLB-RELATED"/>
    <property type="match status" value="1"/>
</dbReference>
<dbReference type="CDD" id="cd01335">
    <property type="entry name" value="Radical_SAM"/>
    <property type="match status" value="1"/>
</dbReference>
<comment type="cofactor">
    <cofactor evidence="1">
        <name>[4Fe-4S] cluster</name>
        <dbReference type="ChEBI" id="CHEBI:49883"/>
    </cofactor>
</comment>
<evidence type="ECO:0000256" key="4">
    <source>
        <dbReference type="ARBA" id="ARBA00023004"/>
    </source>
</evidence>
<evidence type="ECO:0000256" key="2">
    <source>
        <dbReference type="ARBA" id="ARBA00022691"/>
    </source>
</evidence>
<keyword evidence="3" id="KW-0479">Metal-binding</keyword>
<dbReference type="NCBIfam" id="TIGR04085">
    <property type="entry name" value="rSAM_more_4Fe4S"/>
    <property type="match status" value="1"/>
</dbReference>
<dbReference type="EMBL" id="PEQY01000001">
    <property type="protein sequence ID" value="PIM79529.1"/>
    <property type="molecule type" value="Genomic_DNA"/>
</dbReference>
<organism evidence="6 7">
    <name type="scientific">Fusobacterium pseudoperiodonticum</name>
    <dbReference type="NCBI Taxonomy" id="2663009"/>
    <lineage>
        <taxon>Bacteria</taxon>
        <taxon>Fusobacteriati</taxon>
        <taxon>Fusobacteriota</taxon>
        <taxon>Fusobacteriia</taxon>
        <taxon>Fusobacteriales</taxon>
        <taxon>Fusobacteriaceae</taxon>
        <taxon>Fusobacterium</taxon>
    </lineage>
</organism>
<evidence type="ECO:0000256" key="3">
    <source>
        <dbReference type="ARBA" id="ARBA00022723"/>
    </source>
</evidence>
<dbReference type="SFLD" id="SFLDG01384">
    <property type="entry name" value="thioether_bond_formation_requi"/>
    <property type="match status" value="1"/>
</dbReference>
<dbReference type="GO" id="GO:0016491">
    <property type="term" value="F:oxidoreductase activity"/>
    <property type="evidence" value="ECO:0007669"/>
    <property type="project" value="InterPro"/>
</dbReference>
<gene>
    <name evidence="6" type="ORF">CTM71_03355</name>
</gene>
<sequence>MKKLEFLKKQRNKIMKKEYLDKDITVFQFLKKRFLINEVDKKWLIISDKIYFLLKKYAKDKFYEKELINKINQEEFEILKNKGFFNRLNLENSKFLFIVHCTNDCNMECEYCYIKKEKERTGIDRKVSLKIIKLVEEKIRDKRINEITINFHGGEPMLFFSKILFIIKEVEKLKKNNENKKIFYRIQTNGTILNEKIIEKIKEYNIYMSVSLDGNKIDNDKKRKFINRTSAFSVIKKNISKLKKNKINFQIIATIDENVNFLEKINIFKKLRINNIKFSFLNDERMKIRYSLINQKKMLRSFLEMMEWLIEYNLKNKNKIKILNIEEIIRLLLFQKKEFLCIPGECKAGEKILSISHNGEIKKCDNYYILKNNNIEDIKNVLPLKCKKCIFLFLCNGGCPVERKFSGSKEDIMCYFKKGIYKHLLLKLIKEKYKELISLI</sequence>
<protein>
    <submittedName>
        <fullName evidence="6">Uncharacterized protein</fullName>
    </submittedName>
</protein>
<evidence type="ECO:0000313" key="6">
    <source>
        <dbReference type="EMBL" id="PIM79529.1"/>
    </source>
</evidence>
<dbReference type="AlphaFoldDB" id="A0A2G9EHG4"/>
<reference evidence="6 7" key="1">
    <citation type="submission" date="2017-11" db="EMBL/GenBank/DDBJ databases">
        <title>Genome sequencing of Fusobacterium periodonticum KCOM 1259.</title>
        <authorList>
            <person name="Kook J.-K."/>
            <person name="Park S.-N."/>
            <person name="Lim Y.K."/>
        </authorList>
    </citation>
    <scope>NUCLEOTIDE SEQUENCE [LARGE SCALE GENOMIC DNA]</scope>
    <source>
        <strain evidence="6 7">KCOM 1259</strain>
    </source>
</reference>
<evidence type="ECO:0000313" key="7">
    <source>
        <dbReference type="Proteomes" id="UP000229011"/>
    </source>
</evidence>
<proteinExistence type="predicted"/>
<dbReference type="GO" id="GO:0051536">
    <property type="term" value="F:iron-sulfur cluster binding"/>
    <property type="evidence" value="ECO:0007669"/>
    <property type="project" value="UniProtKB-KW"/>
</dbReference>
<dbReference type="SUPFAM" id="SSF102114">
    <property type="entry name" value="Radical SAM enzymes"/>
    <property type="match status" value="1"/>
</dbReference>
<dbReference type="Pfam" id="PF04055">
    <property type="entry name" value="Radical_SAM"/>
    <property type="match status" value="1"/>
</dbReference>
<dbReference type="SFLD" id="SFLDG01386">
    <property type="entry name" value="main_SPASM_domain-containing"/>
    <property type="match status" value="1"/>
</dbReference>
<dbReference type="InterPro" id="IPR058240">
    <property type="entry name" value="rSAM_sf"/>
</dbReference>
<comment type="caution">
    <text evidence="6">The sequence shown here is derived from an EMBL/GenBank/DDBJ whole genome shotgun (WGS) entry which is preliminary data.</text>
</comment>
<evidence type="ECO:0000256" key="1">
    <source>
        <dbReference type="ARBA" id="ARBA00001966"/>
    </source>
</evidence>
<dbReference type="SFLD" id="SFLDG01067">
    <property type="entry name" value="SPASM/twitch_domain_containing"/>
    <property type="match status" value="1"/>
</dbReference>
<dbReference type="Gene3D" id="3.20.20.70">
    <property type="entry name" value="Aldolase class I"/>
    <property type="match status" value="1"/>
</dbReference>
<evidence type="ECO:0000256" key="5">
    <source>
        <dbReference type="ARBA" id="ARBA00023014"/>
    </source>
</evidence>
<dbReference type="GO" id="GO:0046872">
    <property type="term" value="F:metal ion binding"/>
    <property type="evidence" value="ECO:0007669"/>
    <property type="project" value="UniProtKB-KW"/>
</dbReference>
<keyword evidence="2" id="KW-0949">S-adenosyl-L-methionine</keyword>
<dbReference type="PANTHER" id="PTHR43273:SF8">
    <property type="entry name" value="RADICAL SAM DOMAIN PROTEIN"/>
    <property type="match status" value="1"/>
</dbReference>
<dbReference type="InterPro" id="IPR023885">
    <property type="entry name" value="4Fe4S-binding_SPASM_dom"/>
</dbReference>
<dbReference type="InterPro" id="IPR007197">
    <property type="entry name" value="rSAM"/>
</dbReference>
<dbReference type="SMART" id="SM00729">
    <property type="entry name" value="Elp3"/>
    <property type="match status" value="1"/>
</dbReference>
<accession>A0A2G9EHG4</accession>
<dbReference type="Proteomes" id="UP000229011">
    <property type="component" value="Unassembled WGS sequence"/>
</dbReference>
<dbReference type="SFLD" id="SFLDS00029">
    <property type="entry name" value="Radical_SAM"/>
    <property type="match status" value="1"/>
</dbReference>
<dbReference type="InterPro" id="IPR013785">
    <property type="entry name" value="Aldolase_TIM"/>
</dbReference>
<dbReference type="InterPro" id="IPR023867">
    <property type="entry name" value="Sulphatase_maturase_rSAM"/>
</dbReference>
<dbReference type="InterPro" id="IPR006638">
    <property type="entry name" value="Elp3/MiaA/NifB-like_rSAM"/>
</dbReference>
<keyword evidence="4" id="KW-0408">Iron</keyword>
<dbReference type="PROSITE" id="PS51918">
    <property type="entry name" value="RADICAL_SAM"/>
    <property type="match status" value="1"/>
</dbReference>
<keyword evidence="5" id="KW-0411">Iron-sulfur</keyword>
<name>A0A2G9EHG4_9FUSO</name>